<reference evidence="2" key="2">
    <citation type="journal article" date="2015" name="Data Brief">
        <title>Shoot transcriptome of the giant reed, Arundo donax.</title>
        <authorList>
            <person name="Barrero R.A."/>
            <person name="Guerrero F.D."/>
            <person name="Moolhuijzen P."/>
            <person name="Goolsby J.A."/>
            <person name="Tidwell J."/>
            <person name="Bellgard S.E."/>
            <person name="Bellgard M.I."/>
        </authorList>
    </citation>
    <scope>NUCLEOTIDE SEQUENCE</scope>
    <source>
        <tissue evidence="2">Shoot tissue taken approximately 20 cm above the soil surface</tissue>
    </source>
</reference>
<reference evidence="2" key="1">
    <citation type="submission" date="2014-09" db="EMBL/GenBank/DDBJ databases">
        <authorList>
            <person name="Magalhaes I.L.F."/>
            <person name="Oliveira U."/>
            <person name="Santos F.R."/>
            <person name="Vidigal T.H.D.A."/>
            <person name="Brescovit A.D."/>
            <person name="Santos A.J."/>
        </authorList>
    </citation>
    <scope>NUCLEOTIDE SEQUENCE</scope>
    <source>
        <tissue evidence="2">Shoot tissue taken approximately 20 cm above the soil surface</tissue>
    </source>
</reference>
<evidence type="ECO:0000256" key="1">
    <source>
        <dbReference type="SAM" id="MobiDB-lite"/>
    </source>
</evidence>
<proteinExistence type="predicted"/>
<dbReference type="EMBL" id="GBRH01185147">
    <property type="protein sequence ID" value="JAE12749.1"/>
    <property type="molecule type" value="Transcribed_RNA"/>
</dbReference>
<feature type="region of interest" description="Disordered" evidence="1">
    <location>
        <begin position="1"/>
        <end position="23"/>
    </location>
</feature>
<organism evidence="2">
    <name type="scientific">Arundo donax</name>
    <name type="common">Giant reed</name>
    <name type="synonym">Donax arundinaceus</name>
    <dbReference type="NCBI Taxonomy" id="35708"/>
    <lineage>
        <taxon>Eukaryota</taxon>
        <taxon>Viridiplantae</taxon>
        <taxon>Streptophyta</taxon>
        <taxon>Embryophyta</taxon>
        <taxon>Tracheophyta</taxon>
        <taxon>Spermatophyta</taxon>
        <taxon>Magnoliopsida</taxon>
        <taxon>Liliopsida</taxon>
        <taxon>Poales</taxon>
        <taxon>Poaceae</taxon>
        <taxon>PACMAD clade</taxon>
        <taxon>Arundinoideae</taxon>
        <taxon>Arundineae</taxon>
        <taxon>Arundo</taxon>
    </lineage>
</organism>
<accession>A0A0A9FN80</accession>
<evidence type="ECO:0000313" key="2">
    <source>
        <dbReference type="EMBL" id="JAE12749.1"/>
    </source>
</evidence>
<protein>
    <submittedName>
        <fullName evidence="2">Uncharacterized protein</fullName>
    </submittedName>
</protein>
<name>A0A0A9FN80_ARUDO</name>
<sequence>MDRMKSKSGTRTPTLSRPGLSDLSNILFSPRFRTIVTGPGSRLSSKPCGK</sequence>
<dbReference type="AlphaFoldDB" id="A0A0A9FN80"/>